<comment type="function">
    <text evidence="7">Regulatory subunit of the poly(A)-nuclease (PAN) deadenylation complex, one of two cytoplasmic mRNA deadenylases involved in mRNA turnover. PAN specifically shortens poly(A) tails of RNA and the activity is stimulated by poly(A)-binding protein PAB1. PAN deadenylation is followed by rapid degradation of the shortened mRNA tails by the CCR4-NOT complex. Deadenylated mRNAs are then degraded by two alternative mechanisms, namely exosome-mediated 3'-5' exonucleolytic degradation, or deadenlyation-dependent mRNA decaping and subsequent 5'-3' exonucleolytic degradation by XRN1. May also be involved in post-transcriptional maturation of mRNA poly(A) tails. PAN3 acts as a positive regulator for PAN activity, recruiting the catalytic subunit PAN2 to mRNA via its interaction with RNA and with PAB1.</text>
</comment>
<comment type="domain">
    <text evidence="7">The pseudokinase domain, the coiled-coil (CC), and C-terminal knob domain (CK) form a structural unit (PKC) that forms an extensive high-affinity interaction surface for PAN2.</text>
</comment>
<proteinExistence type="inferred from homology"/>
<keyword evidence="6 7" id="KW-0175">Coiled coil</keyword>
<sequence>MAAFFSPPTSAAVKIIAPPRSDGSPALIQSEQLQCVNLKGWDVSSTILRGSGTTEVYEHDPFNPYDISNPNGERESPQQMVQGMQNLHLNEYDTSGNSVLNSIVNNGGVPSIGGMSVRVNGYYSPPLATFARQPLNYHLYTPQTYHSNATKSDNPSASFFMSDDLRQDLTQQSELTRAVPTMTMLNLPEELQGYHTLVPLDSTVAVAGKERRPNFGNWYSSIYKATSATDGFTYALRRIENFRLLHEAAFDVVEQWSKIRHPNIVTMHEAFTSRAFGDNCAIIHYSSRSGASLFHIALIISYDYHPNSMTLFDAHLKLSLQPQRPSNSQPSSSFISESVLWSYISQIGSAIRTAHGAGLAIRLIDSTKILITGKNRVRLGCCGTVDILTYDTRQDTHLLQQEDLLQFGRLLLALGCNNLMAGNNLTKSLENMTRNYSADLKSVIIYLLGKPAPHKSIDHLFDMIGQRLILEVDALEFHTDRLEGELSRELENGRIVRLLCKLGFINERPEFDCDPRWSETGDRYVIKLFRDYVFHQVDESGNPVMNLSHVLTCINKLDAGSEERIMLVSRDEQSCLVDGGTLDNKVQQQWSLYVM</sequence>
<comment type="domain">
    <text evidence="7">The N-terminal zinc finger binds to poly(A) RNA.</text>
</comment>
<dbReference type="SUPFAM" id="SSF56112">
    <property type="entry name" value="Protein kinase-like (PK-like)"/>
    <property type="match status" value="1"/>
</dbReference>
<dbReference type="FunFam" id="1.20.5.5160:FF:000002">
    <property type="entry name" value="PAN2-PAN3 deadenylation complex subunit PAN3"/>
    <property type="match status" value="1"/>
</dbReference>
<dbReference type="GO" id="GO:0031251">
    <property type="term" value="C:PAN complex"/>
    <property type="evidence" value="ECO:0007669"/>
    <property type="project" value="UniProtKB-UniRule"/>
</dbReference>
<dbReference type="InterPro" id="IPR000719">
    <property type="entry name" value="Prot_kinase_dom"/>
</dbReference>
<evidence type="ECO:0000256" key="2">
    <source>
        <dbReference type="ARBA" id="ARBA00022490"/>
    </source>
</evidence>
<dbReference type="GO" id="GO:0000289">
    <property type="term" value="P:nuclear-transcribed mRNA poly(A) tail shortening"/>
    <property type="evidence" value="ECO:0007669"/>
    <property type="project" value="UniProtKB-UniRule"/>
</dbReference>
<accession>A0AAV5AH44</accession>
<comment type="caution">
    <text evidence="9">The sequence shown here is derived from an EMBL/GenBank/DDBJ whole genome shotgun (WGS) entry which is preliminary data.</text>
</comment>
<dbReference type="PANTHER" id="PTHR12272">
    <property type="entry name" value="DEADENYLATION COMPLEX SUBUNIT PAN3"/>
    <property type="match status" value="1"/>
</dbReference>
<dbReference type="Gene3D" id="1.20.5.5160">
    <property type="match status" value="1"/>
</dbReference>
<evidence type="ECO:0000256" key="4">
    <source>
        <dbReference type="ARBA" id="ARBA00022741"/>
    </source>
</evidence>
<comment type="subcellular location">
    <subcellularLocation>
        <location evidence="1 7">Cytoplasm</location>
    </subcellularLocation>
</comment>
<reference evidence="9" key="1">
    <citation type="submission" date="2021-10" db="EMBL/GenBank/DDBJ databases">
        <title>De novo Genome Assembly of Clathrus columnatus (Basidiomycota, Fungi) Using Illumina and Nanopore Sequence Data.</title>
        <authorList>
            <person name="Ogiso-Tanaka E."/>
            <person name="Itagaki H."/>
            <person name="Hosoya T."/>
            <person name="Hosaka K."/>
        </authorList>
    </citation>
    <scope>NUCLEOTIDE SEQUENCE</scope>
    <source>
        <strain evidence="9">MO-923</strain>
    </source>
</reference>
<dbReference type="Proteomes" id="UP001050691">
    <property type="component" value="Unassembled WGS sequence"/>
</dbReference>
<dbReference type="InterPro" id="IPR030844">
    <property type="entry name" value="PAN3"/>
</dbReference>
<dbReference type="Gene3D" id="1.10.510.10">
    <property type="entry name" value="Transferase(Phosphotransferase) domain 1"/>
    <property type="match status" value="1"/>
</dbReference>
<comment type="caution">
    <text evidence="7">Lacks conserved residue(s) required for the propagation of feature annotation.</text>
</comment>
<name>A0AAV5AH44_9AGAM</name>
<comment type="subunit">
    <text evidence="7">Homodimer. Forms a heterotrimer with a catalytic subunit PAN2 to form the poly(A)-nuclease (PAN) deadenylation complex. Interacts (via PAM-2 motif) with poly(A)-binding protein PAB1 (via PABC domain), conferring substrate specificity of the enzyme complex.</text>
</comment>
<feature type="binding site" evidence="7">
    <location>
        <begin position="367"/>
        <end position="368"/>
    </location>
    <ligand>
        <name>ATP</name>
        <dbReference type="ChEBI" id="CHEBI:30616"/>
    </ligand>
</feature>
<dbReference type="Gene3D" id="1.10.287.3700">
    <property type="match status" value="1"/>
</dbReference>
<dbReference type="PANTHER" id="PTHR12272:SF11">
    <property type="entry name" value="PAN2-PAN3 DEADENYLATION COMPLEX SUBUNIT PAN3"/>
    <property type="match status" value="1"/>
</dbReference>
<feature type="binding site" evidence="7">
    <location>
        <begin position="303"/>
        <end position="310"/>
    </location>
    <ligand>
        <name>ATP</name>
        <dbReference type="ChEBI" id="CHEBI:30616"/>
    </ligand>
</feature>
<feature type="binding site" evidence="7">
    <location>
        <position position="237"/>
    </location>
    <ligand>
        <name>ATP</name>
        <dbReference type="ChEBI" id="CHEBI:30616"/>
    </ligand>
</feature>
<comment type="similarity">
    <text evidence="7">Belongs to the protein kinase superfamily. PAN3 family.</text>
</comment>
<evidence type="ECO:0000256" key="6">
    <source>
        <dbReference type="ARBA" id="ARBA00023054"/>
    </source>
</evidence>
<keyword evidence="2 7" id="KW-0963">Cytoplasm</keyword>
<dbReference type="GO" id="GO:0006397">
    <property type="term" value="P:mRNA processing"/>
    <property type="evidence" value="ECO:0007669"/>
    <property type="project" value="UniProtKB-KW"/>
</dbReference>
<organism evidence="9 10">
    <name type="scientific">Clathrus columnatus</name>
    <dbReference type="NCBI Taxonomy" id="1419009"/>
    <lineage>
        <taxon>Eukaryota</taxon>
        <taxon>Fungi</taxon>
        <taxon>Dikarya</taxon>
        <taxon>Basidiomycota</taxon>
        <taxon>Agaricomycotina</taxon>
        <taxon>Agaricomycetes</taxon>
        <taxon>Phallomycetidae</taxon>
        <taxon>Phallales</taxon>
        <taxon>Clathraceae</taxon>
        <taxon>Clathrus</taxon>
    </lineage>
</organism>
<dbReference type="AlphaFoldDB" id="A0AAV5AH44"/>
<evidence type="ECO:0000256" key="3">
    <source>
        <dbReference type="ARBA" id="ARBA00022664"/>
    </source>
</evidence>
<evidence type="ECO:0000256" key="7">
    <source>
        <dbReference type="HAMAP-Rule" id="MF_03181"/>
    </source>
</evidence>
<feature type="coiled-coil region" evidence="7">
    <location>
        <begin position="466"/>
        <end position="504"/>
    </location>
</feature>
<protein>
    <recommendedName>
        <fullName evidence="7">PAN2-PAN3 deadenylation complex subunit PAN3</fullName>
    </recommendedName>
    <alternativeName>
        <fullName evidence="7">PAB1P-dependent poly(A)-specific ribonuclease</fullName>
    </alternativeName>
    <alternativeName>
        <fullName evidence="7">Poly(A)-nuclease deadenylation complex subunit 3</fullName>
        <shortName evidence="7">PAN deadenylation complex subunit 3</shortName>
    </alternativeName>
</protein>
<dbReference type="HAMAP" id="MF_03181">
    <property type="entry name" value="PAN3"/>
    <property type="match status" value="1"/>
</dbReference>
<evidence type="ECO:0000256" key="1">
    <source>
        <dbReference type="ARBA" id="ARBA00004496"/>
    </source>
</evidence>
<evidence type="ECO:0000313" key="9">
    <source>
        <dbReference type="EMBL" id="GJJ13967.1"/>
    </source>
</evidence>
<gene>
    <name evidence="7" type="primary">PAN3</name>
    <name evidence="9" type="ORF">Clacol_008224</name>
</gene>
<dbReference type="InterPro" id="IPR041332">
    <property type="entry name" value="Pan3_CK"/>
</dbReference>
<evidence type="ECO:0000256" key="5">
    <source>
        <dbReference type="ARBA" id="ARBA00022840"/>
    </source>
</evidence>
<comment type="domain">
    <text evidence="7">Contains a pseudokinase domain. The protein kinase domain is predicted to be catalytically inactive because some of the residues important for catalytic activity are substituted and it lacks the equivalent of the binding site for a peptide substrate. However, it has retained an ATP-binding site and ATP-binding is required for mRNA degradation, stimulating the activity of the PAN2 nuclease in vitro. The nucleotide-binding site is juxtaposed to the RNase active site of PAN2 in the complex and may actually bind nucleosides of a poly(A) RNA rather than ATP, feeding the poly(A)-tail to the active site of the deadenylase and thus increasing the efficiency with which this distributive enzyme degrades oligo(A) RNAs.</text>
</comment>
<dbReference type="GO" id="GO:0008143">
    <property type="term" value="F:poly(A) binding"/>
    <property type="evidence" value="ECO:0007669"/>
    <property type="project" value="TreeGrafter"/>
</dbReference>
<dbReference type="PROSITE" id="PS50011">
    <property type="entry name" value="PROTEIN_KINASE_DOM"/>
    <property type="match status" value="1"/>
</dbReference>
<dbReference type="GO" id="GO:0004672">
    <property type="term" value="F:protein kinase activity"/>
    <property type="evidence" value="ECO:0007669"/>
    <property type="project" value="InterPro"/>
</dbReference>
<dbReference type="GO" id="GO:0005524">
    <property type="term" value="F:ATP binding"/>
    <property type="evidence" value="ECO:0007669"/>
    <property type="project" value="UniProtKB-UniRule"/>
</dbReference>
<dbReference type="Pfam" id="PF18101">
    <property type="entry name" value="Pan3_CK"/>
    <property type="match status" value="1"/>
</dbReference>
<dbReference type="InterPro" id="IPR011009">
    <property type="entry name" value="Kinase-like_dom_sf"/>
</dbReference>
<keyword evidence="3 7" id="KW-0507">mRNA processing</keyword>
<dbReference type="EMBL" id="BPWL01000009">
    <property type="protein sequence ID" value="GJJ13967.1"/>
    <property type="molecule type" value="Genomic_DNA"/>
</dbReference>
<keyword evidence="5 7" id="KW-0067">ATP-binding</keyword>
<dbReference type="GO" id="GO:0000932">
    <property type="term" value="C:P-body"/>
    <property type="evidence" value="ECO:0007669"/>
    <property type="project" value="TreeGrafter"/>
</dbReference>
<evidence type="ECO:0000259" key="8">
    <source>
        <dbReference type="PROSITE" id="PS50011"/>
    </source>
</evidence>
<evidence type="ECO:0000313" key="10">
    <source>
        <dbReference type="Proteomes" id="UP001050691"/>
    </source>
</evidence>
<keyword evidence="10" id="KW-1185">Reference proteome</keyword>
<feature type="domain" description="Protein kinase" evidence="8">
    <location>
        <begin position="204"/>
        <end position="505"/>
    </location>
</feature>
<feature type="region of interest" description="Knob domain" evidence="7">
    <location>
        <begin position="505"/>
        <end position="595"/>
    </location>
</feature>
<keyword evidence="4 7" id="KW-0547">Nucleotide-binding</keyword>